<dbReference type="GO" id="GO:0006368">
    <property type="term" value="P:transcription elongation by RNA polymerase II"/>
    <property type="evidence" value="ECO:0007669"/>
    <property type="project" value="InterPro"/>
</dbReference>
<dbReference type="InterPro" id="IPR031176">
    <property type="entry name" value="ELL/occludin"/>
</dbReference>
<organism evidence="4">
    <name type="scientific">Echinostoma caproni</name>
    <dbReference type="NCBI Taxonomy" id="27848"/>
    <lineage>
        <taxon>Eukaryota</taxon>
        <taxon>Metazoa</taxon>
        <taxon>Spiralia</taxon>
        <taxon>Lophotrochozoa</taxon>
        <taxon>Platyhelminthes</taxon>
        <taxon>Trematoda</taxon>
        <taxon>Digenea</taxon>
        <taxon>Plagiorchiida</taxon>
        <taxon>Echinostomata</taxon>
        <taxon>Echinostomatoidea</taxon>
        <taxon>Echinostomatidae</taxon>
        <taxon>Echinostoma</taxon>
    </lineage>
</organism>
<dbReference type="Proteomes" id="UP000272942">
    <property type="component" value="Unassembled WGS sequence"/>
</dbReference>
<dbReference type="Pfam" id="PF10390">
    <property type="entry name" value="ELL"/>
    <property type="match status" value="1"/>
</dbReference>
<dbReference type="InterPro" id="IPR042065">
    <property type="entry name" value="E3_ELL-like"/>
</dbReference>
<dbReference type="InterPro" id="IPR019464">
    <property type="entry name" value="ELL_N"/>
</dbReference>
<reference evidence="2 3" key="2">
    <citation type="submission" date="2018-11" db="EMBL/GenBank/DDBJ databases">
        <authorList>
            <consortium name="Pathogen Informatics"/>
        </authorList>
    </citation>
    <scope>NUCLEOTIDE SEQUENCE [LARGE SCALE GENOMIC DNA]</scope>
    <source>
        <strain evidence="2 3">Egypt</strain>
    </source>
</reference>
<dbReference type="Gene3D" id="1.10.10.2670">
    <property type="entry name" value="E3 ubiquitin-protein ligase"/>
    <property type="match status" value="1"/>
</dbReference>
<reference evidence="4" key="1">
    <citation type="submission" date="2016-06" db="UniProtKB">
        <authorList>
            <consortium name="WormBaseParasite"/>
        </authorList>
    </citation>
    <scope>IDENTIFICATION</scope>
</reference>
<dbReference type="GO" id="GO:0042795">
    <property type="term" value="P:snRNA transcription by RNA polymerase II"/>
    <property type="evidence" value="ECO:0007669"/>
    <property type="project" value="TreeGrafter"/>
</dbReference>
<evidence type="ECO:0000313" key="2">
    <source>
        <dbReference type="EMBL" id="VDP94327.1"/>
    </source>
</evidence>
<dbReference type="WBParaSite" id="ECPE_0001709401-mRNA-1">
    <property type="protein sequence ID" value="ECPE_0001709401-mRNA-1"/>
    <property type="gene ID" value="ECPE_0001709401"/>
</dbReference>
<protein>
    <submittedName>
        <fullName evidence="4">ELL domain-containing protein</fullName>
    </submittedName>
</protein>
<gene>
    <name evidence="2" type="ORF">ECPE_LOCUS17050</name>
</gene>
<evidence type="ECO:0000313" key="3">
    <source>
        <dbReference type="Proteomes" id="UP000272942"/>
    </source>
</evidence>
<dbReference type="EMBL" id="UZAN01067232">
    <property type="protein sequence ID" value="VDP94327.1"/>
    <property type="molecule type" value="Genomic_DNA"/>
</dbReference>
<dbReference type="GO" id="GO:0000987">
    <property type="term" value="F:cis-regulatory region sequence-specific DNA binding"/>
    <property type="evidence" value="ECO:0007669"/>
    <property type="project" value="TreeGrafter"/>
</dbReference>
<name>A0A183BCW5_9TREM</name>
<proteinExistence type="predicted"/>
<dbReference type="GO" id="GO:0032968">
    <property type="term" value="P:positive regulation of transcription elongation by RNA polymerase II"/>
    <property type="evidence" value="ECO:0007669"/>
    <property type="project" value="TreeGrafter"/>
</dbReference>
<dbReference type="PANTHER" id="PTHR23288:SF17">
    <property type="entry name" value="RNA POLYMERASE II ELONGATION FACTOR ELL"/>
    <property type="match status" value="1"/>
</dbReference>
<accession>A0A183BCW5</accession>
<evidence type="ECO:0000313" key="4">
    <source>
        <dbReference type="WBParaSite" id="ECPE_0001709401-mRNA-1"/>
    </source>
</evidence>
<dbReference type="OrthoDB" id="6284217at2759"/>
<feature type="domain" description="RNA polymerase II elongation factor ELL N-terminal" evidence="1">
    <location>
        <begin position="15"/>
        <end position="212"/>
    </location>
</feature>
<dbReference type="SUPFAM" id="SSF46785">
    <property type="entry name" value="Winged helix' DNA-binding domain"/>
    <property type="match status" value="1"/>
</dbReference>
<sequence>MQVSFLDANVDPLSRGRIRCLGKVNCRFTVNAKEDSFSMAREKMAQLGDESRRSQTKEINSYKKHPRRFGTYATDFKKRVDPQGVSGQSDTRSSSFIDSTNSRAVDFPVNRYSGSSSTLGPSSLAASPAVCSRSLRERVIHLLALRPYQRPELLLRLKRDGLTQTQKNQLDDVLSDVGQQGRRLAYHLTPNVFCELDPYWPGYSAGERKRILALKVNVIPTCFRAHFAISCF</sequence>
<dbReference type="PANTHER" id="PTHR23288">
    <property type="entry name" value="OCCLUDIN AND RNA POLYMERASE II ELONGATION FACTOR ELL"/>
    <property type="match status" value="1"/>
</dbReference>
<keyword evidence="3" id="KW-1185">Reference proteome</keyword>
<dbReference type="InterPro" id="IPR036390">
    <property type="entry name" value="WH_DNA-bd_sf"/>
</dbReference>
<evidence type="ECO:0000259" key="1">
    <source>
        <dbReference type="Pfam" id="PF10390"/>
    </source>
</evidence>
<dbReference type="GO" id="GO:0008023">
    <property type="term" value="C:transcription elongation factor complex"/>
    <property type="evidence" value="ECO:0007669"/>
    <property type="project" value="InterPro"/>
</dbReference>
<dbReference type="AlphaFoldDB" id="A0A183BCW5"/>